<dbReference type="Gene3D" id="1.10.630.10">
    <property type="entry name" value="Cytochrome P450"/>
    <property type="match status" value="1"/>
</dbReference>
<evidence type="ECO:0000256" key="3">
    <source>
        <dbReference type="ARBA" id="ARBA00023002"/>
    </source>
</evidence>
<dbReference type="GO" id="GO:0004497">
    <property type="term" value="F:monooxygenase activity"/>
    <property type="evidence" value="ECO:0007669"/>
    <property type="project" value="UniProtKB-KW"/>
</dbReference>
<keyword evidence="7" id="KW-0812">Transmembrane</keyword>
<dbReference type="AlphaFoldDB" id="A0AAV0JEK9"/>
<feature type="non-terminal residue" evidence="8">
    <location>
        <position position="1"/>
    </location>
</feature>
<dbReference type="GO" id="GO:0016705">
    <property type="term" value="F:oxidoreductase activity, acting on paired donors, with incorporation or reduction of molecular oxygen"/>
    <property type="evidence" value="ECO:0007669"/>
    <property type="project" value="InterPro"/>
</dbReference>
<dbReference type="PANTHER" id="PTHR47950:SF48">
    <property type="entry name" value="CYTOCHROME P450 FAMILY PROTEIN, EXPRESSED"/>
    <property type="match status" value="1"/>
</dbReference>
<dbReference type="EMBL" id="CAMGYJ010000005">
    <property type="protein sequence ID" value="CAI0408350.1"/>
    <property type="molecule type" value="Genomic_DNA"/>
</dbReference>
<dbReference type="InterPro" id="IPR002401">
    <property type="entry name" value="Cyt_P450_E_grp-I"/>
</dbReference>
<evidence type="ECO:0000256" key="2">
    <source>
        <dbReference type="ARBA" id="ARBA00022723"/>
    </source>
</evidence>
<comment type="caution">
    <text evidence="8">The sequence shown here is derived from an EMBL/GenBank/DDBJ whole genome shotgun (WGS) entry which is preliminary data.</text>
</comment>
<keyword evidence="2 5" id="KW-0479">Metal-binding</keyword>
<evidence type="ECO:0000313" key="9">
    <source>
        <dbReference type="Proteomes" id="UP001154282"/>
    </source>
</evidence>
<keyword evidence="7" id="KW-0472">Membrane</keyword>
<name>A0AAV0JEK9_9ROSI</name>
<dbReference type="FunFam" id="1.10.630.10:FF:000007">
    <property type="entry name" value="Cytochrome P450 76C4"/>
    <property type="match status" value="1"/>
</dbReference>
<dbReference type="CDD" id="cd11073">
    <property type="entry name" value="CYP76-like"/>
    <property type="match status" value="1"/>
</dbReference>
<dbReference type="InterPro" id="IPR036396">
    <property type="entry name" value="Cyt_P450_sf"/>
</dbReference>
<evidence type="ECO:0000256" key="5">
    <source>
        <dbReference type="PIRSR" id="PIRSR602401-1"/>
    </source>
</evidence>
<comment type="cofactor">
    <cofactor evidence="5">
        <name>heme</name>
        <dbReference type="ChEBI" id="CHEBI:30413"/>
    </cofactor>
</comment>
<evidence type="ECO:0000256" key="6">
    <source>
        <dbReference type="RuleBase" id="RU000461"/>
    </source>
</evidence>
<keyword evidence="5 6" id="KW-0349">Heme</keyword>
<feature type="transmembrane region" description="Helical" evidence="7">
    <location>
        <begin position="17"/>
        <end position="36"/>
    </location>
</feature>
<dbReference type="PRINTS" id="PR00463">
    <property type="entry name" value="EP450I"/>
</dbReference>
<evidence type="ECO:0000256" key="1">
    <source>
        <dbReference type="ARBA" id="ARBA00010617"/>
    </source>
</evidence>
<feature type="binding site" description="axial binding residue" evidence="5">
    <location>
        <position position="462"/>
    </location>
    <ligand>
        <name>heme</name>
        <dbReference type="ChEBI" id="CHEBI:30413"/>
    </ligand>
    <ligandPart>
        <name>Fe</name>
        <dbReference type="ChEBI" id="CHEBI:18248"/>
    </ligandPart>
</feature>
<dbReference type="PROSITE" id="PS00086">
    <property type="entry name" value="CYTOCHROME_P450"/>
    <property type="match status" value="1"/>
</dbReference>
<evidence type="ECO:0000256" key="7">
    <source>
        <dbReference type="SAM" id="Phobius"/>
    </source>
</evidence>
<reference evidence="8" key="1">
    <citation type="submission" date="2022-08" db="EMBL/GenBank/DDBJ databases">
        <authorList>
            <person name="Gutierrez-Valencia J."/>
        </authorList>
    </citation>
    <scope>NUCLEOTIDE SEQUENCE</scope>
</reference>
<protein>
    <recommendedName>
        <fullName evidence="10">Cytochrome P450</fullName>
    </recommendedName>
</protein>
<dbReference type="InterPro" id="IPR017972">
    <property type="entry name" value="Cyt_P450_CS"/>
</dbReference>
<keyword evidence="3 6" id="KW-0560">Oxidoreductase</keyword>
<dbReference type="SUPFAM" id="SSF48264">
    <property type="entry name" value="Cytochrome P450"/>
    <property type="match status" value="1"/>
</dbReference>
<dbReference type="GO" id="GO:0005506">
    <property type="term" value="F:iron ion binding"/>
    <property type="evidence" value="ECO:0007669"/>
    <property type="project" value="InterPro"/>
</dbReference>
<organism evidence="8 9">
    <name type="scientific">Linum tenue</name>
    <dbReference type="NCBI Taxonomy" id="586396"/>
    <lineage>
        <taxon>Eukaryota</taxon>
        <taxon>Viridiplantae</taxon>
        <taxon>Streptophyta</taxon>
        <taxon>Embryophyta</taxon>
        <taxon>Tracheophyta</taxon>
        <taxon>Spermatophyta</taxon>
        <taxon>Magnoliopsida</taxon>
        <taxon>eudicotyledons</taxon>
        <taxon>Gunneridae</taxon>
        <taxon>Pentapetalae</taxon>
        <taxon>rosids</taxon>
        <taxon>fabids</taxon>
        <taxon>Malpighiales</taxon>
        <taxon>Linaceae</taxon>
        <taxon>Linum</taxon>
    </lineage>
</organism>
<keyword evidence="6" id="KW-0503">Monooxygenase</keyword>
<keyword evidence="9" id="KW-1185">Reference proteome</keyword>
<proteinExistence type="inferred from homology"/>
<accession>A0AAV0JEK9</accession>
<evidence type="ECO:0000313" key="8">
    <source>
        <dbReference type="EMBL" id="CAI0408350.1"/>
    </source>
</evidence>
<keyword evidence="7" id="KW-1133">Transmembrane helix</keyword>
<comment type="similarity">
    <text evidence="1 6">Belongs to the cytochrome P450 family.</text>
</comment>
<dbReference type="PANTHER" id="PTHR47950">
    <property type="entry name" value="CYTOCHROME P450, FAMILY 76, SUBFAMILY C, POLYPEPTIDE 5-RELATED"/>
    <property type="match status" value="1"/>
</dbReference>
<gene>
    <name evidence="8" type="ORF">LITE_LOCUS13917</name>
</gene>
<dbReference type="PRINTS" id="PR00385">
    <property type="entry name" value="P450"/>
</dbReference>
<dbReference type="GO" id="GO:0020037">
    <property type="term" value="F:heme binding"/>
    <property type="evidence" value="ECO:0007669"/>
    <property type="project" value="InterPro"/>
</dbReference>
<dbReference type="Pfam" id="PF00067">
    <property type="entry name" value="p450"/>
    <property type="match status" value="1"/>
</dbReference>
<evidence type="ECO:0000256" key="4">
    <source>
        <dbReference type="ARBA" id="ARBA00023004"/>
    </source>
</evidence>
<keyword evidence="4 5" id="KW-0408">Iron</keyword>
<sequence length="519" mass="58140">CRLEPIEQSKAAGEMEVLLVCLLCLLLTIILQYVLAKRKATTAKLPPGPARLPIIGNLHNLGNQPHRSLADLAKIHGPLMTLKLGQITTIVASSPAMAKEILQKHDQVLSNRKVVLAAQALDHHLLGMAWLPVGPKWRNLRKICNSHLFNTQKLDSNEELRREMVRELVEGVRRNASERPGEAVDVGRAAFRASLNAVSRTMFSLDLADDERSEAAREFKEASRGILEEAGKPNLGDYFPFLGRLDLQGIQRRSAAYKVRVFDMFGMLIDERLRKRKSESYVSANDMLDTLLDIGEDDNNRSREETTMDPLRIKHLFLNLFAGGTDTTSSTLEWAMAELLRNPYALAKVKEELDQVVGKGNHIRESDIHRLPYLQSIVKETLRLHPAVPLLIPRKAGADVEICGFTVPKGAQILVNAWAIGRDPSIWDDPDSFVPERFLGSEVDAKGNYFELIPFGAGRRICPGLPLATRMLHIMLGSLVHWFDWKLPDEIVPEMLDMEEAFGISLQKAKSLFVVPTPR</sequence>
<evidence type="ECO:0008006" key="10">
    <source>
        <dbReference type="Google" id="ProtNLM"/>
    </source>
</evidence>
<dbReference type="Proteomes" id="UP001154282">
    <property type="component" value="Unassembled WGS sequence"/>
</dbReference>
<dbReference type="InterPro" id="IPR001128">
    <property type="entry name" value="Cyt_P450"/>
</dbReference>